<dbReference type="Proteomes" id="UP001229862">
    <property type="component" value="Chromosome"/>
</dbReference>
<reference evidence="3" key="1">
    <citation type="submission" date="2023-08" db="EMBL/GenBank/DDBJ databases">
        <title>New molecular markers tilS and rpoB for phylogenetic and monitoring studies of the genus Thiothrix biodiversity.</title>
        <authorList>
            <person name="Ravin N.V."/>
            <person name="Smolyakov D."/>
            <person name="Markov N.D."/>
            <person name="Beletsky A.V."/>
            <person name="Mardanov A.V."/>
            <person name="Rudenko T.S."/>
            <person name="Grabovich M.Y."/>
        </authorList>
    </citation>
    <scope>NUCLEOTIDE SEQUENCE</scope>
    <source>
        <strain evidence="3">DNT52</strain>
    </source>
</reference>
<sequence>MKILFLHHYAGSPKHGMSYRVYYLAREWVKAGHDVRIYAASYSHIRAVQPELPGSTLSEVIDGINYTWFKTPTYTGNGIGRVKNMAAFVLRLFHEGKTIANAFKPDIVIASSTYPMDIWPAHRIAKFANAKLIFEVHDLWPLSPMELGGMSKWHPFIMLVQQAEDYAYRHADLVVSMLPKVRDYMESRGMASHKLHIIPNGIDPAEWQNDHLSELEPSVKTQLSQFKNQNTPIVGYAGTHGVANALETLLDTAQYLKDEKIVFVLVGGGSDKKALQRRVQHERIKNVIFFDPIKKNQIPALLQYFDIAYIGWHHQPLYRFGIAPNKLMDYMMAKRVILHSVDAGNDPVTEAGCGLTVPPENPQAIAQGIRQLLALSPSERTVMGQRGRDYVLQNHTYPVLAKKFLLATNLAQ</sequence>
<dbReference type="GO" id="GO:0016757">
    <property type="term" value="F:glycosyltransferase activity"/>
    <property type="evidence" value="ECO:0007669"/>
    <property type="project" value="UniProtKB-ARBA"/>
</dbReference>
<evidence type="ECO:0000259" key="2">
    <source>
        <dbReference type="Pfam" id="PF13579"/>
    </source>
</evidence>
<dbReference type="RefSeq" id="WP_308872379.1">
    <property type="nucleotide sequence ID" value="NZ_CP133217.1"/>
</dbReference>
<dbReference type="InterPro" id="IPR001296">
    <property type="entry name" value="Glyco_trans_1"/>
</dbReference>
<evidence type="ECO:0000313" key="3">
    <source>
        <dbReference type="EMBL" id="WML88570.1"/>
    </source>
</evidence>
<dbReference type="Pfam" id="PF13579">
    <property type="entry name" value="Glyco_trans_4_4"/>
    <property type="match status" value="1"/>
</dbReference>
<dbReference type="CDD" id="cd03794">
    <property type="entry name" value="GT4_WbuB-like"/>
    <property type="match status" value="1"/>
</dbReference>
<dbReference type="AlphaFoldDB" id="A0AA51MQL7"/>
<organism evidence="3">
    <name type="scientific">Thiothrix subterranea</name>
    <dbReference type="NCBI Taxonomy" id="2735563"/>
    <lineage>
        <taxon>Bacteria</taxon>
        <taxon>Pseudomonadati</taxon>
        <taxon>Pseudomonadota</taxon>
        <taxon>Gammaproteobacteria</taxon>
        <taxon>Thiotrichales</taxon>
        <taxon>Thiotrichaceae</taxon>
        <taxon>Thiothrix</taxon>
    </lineage>
</organism>
<dbReference type="InterPro" id="IPR028098">
    <property type="entry name" value="Glyco_trans_4-like_N"/>
</dbReference>
<feature type="domain" description="Glycosyl transferase family 1" evidence="1">
    <location>
        <begin position="226"/>
        <end position="388"/>
    </location>
</feature>
<dbReference type="SUPFAM" id="SSF53756">
    <property type="entry name" value="UDP-Glycosyltransferase/glycogen phosphorylase"/>
    <property type="match status" value="1"/>
</dbReference>
<protein>
    <submittedName>
        <fullName evidence="3">Glycosyltransferase family 4 protein</fullName>
    </submittedName>
</protein>
<dbReference type="PANTHER" id="PTHR12526:SF622">
    <property type="entry name" value="GLYCOSYLTRANSFERASE (GROUP I)"/>
    <property type="match status" value="1"/>
</dbReference>
<name>A0AA51MQL7_9GAMM</name>
<feature type="domain" description="Glycosyltransferase subfamily 4-like N-terminal" evidence="2">
    <location>
        <begin position="16"/>
        <end position="201"/>
    </location>
</feature>
<dbReference type="Pfam" id="PF00534">
    <property type="entry name" value="Glycos_transf_1"/>
    <property type="match status" value="1"/>
</dbReference>
<gene>
    <name evidence="3" type="ORF">RCG00_09375</name>
</gene>
<dbReference type="PANTHER" id="PTHR12526">
    <property type="entry name" value="GLYCOSYLTRANSFERASE"/>
    <property type="match status" value="1"/>
</dbReference>
<accession>A0AA51MQL7</accession>
<dbReference type="Gene3D" id="3.40.50.2000">
    <property type="entry name" value="Glycogen Phosphorylase B"/>
    <property type="match status" value="2"/>
</dbReference>
<dbReference type="EMBL" id="CP133217">
    <property type="protein sequence ID" value="WML88570.1"/>
    <property type="molecule type" value="Genomic_DNA"/>
</dbReference>
<evidence type="ECO:0000259" key="1">
    <source>
        <dbReference type="Pfam" id="PF00534"/>
    </source>
</evidence>
<proteinExistence type="predicted"/>